<evidence type="ECO:0000313" key="1">
    <source>
        <dbReference type="EMBL" id="KUG24670.1"/>
    </source>
</evidence>
<sequence>MLDNYIKKIKYSMKIFMKYYPWTESFFYVSELNIPRSK</sequence>
<protein>
    <submittedName>
        <fullName evidence="1">Uncharacterized protein</fullName>
    </submittedName>
</protein>
<dbReference type="AlphaFoldDB" id="A0A0W8FVB6"/>
<organism evidence="1">
    <name type="scientific">hydrocarbon metagenome</name>
    <dbReference type="NCBI Taxonomy" id="938273"/>
    <lineage>
        <taxon>unclassified sequences</taxon>
        <taxon>metagenomes</taxon>
        <taxon>ecological metagenomes</taxon>
    </lineage>
</organism>
<gene>
    <name evidence="1" type="ORF">ASZ90_005544</name>
</gene>
<accession>A0A0W8FVB6</accession>
<proteinExistence type="predicted"/>
<comment type="caution">
    <text evidence="1">The sequence shown here is derived from an EMBL/GenBank/DDBJ whole genome shotgun (WGS) entry which is preliminary data.</text>
</comment>
<name>A0A0W8FVB6_9ZZZZ</name>
<dbReference type="EMBL" id="LNQE01000838">
    <property type="protein sequence ID" value="KUG24670.1"/>
    <property type="molecule type" value="Genomic_DNA"/>
</dbReference>
<reference evidence="1" key="1">
    <citation type="journal article" date="2015" name="Proc. Natl. Acad. Sci. U.S.A.">
        <title>Networks of energetic and metabolic interactions define dynamics in microbial communities.</title>
        <authorList>
            <person name="Embree M."/>
            <person name="Liu J.K."/>
            <person name="Al-Bassam M.M."/>
            <person name="Zengler K."/>
        </authorList>
    </citation>
    <scope>NUCLEOTIDE SEQUENCE</scope>
</reference>